<dbReference type="InterPro" id="IPR005628">
    <property type="entry name" value="GspK"/>
</dbReference>
<reference evidence="13 14" key="1">
    <citation type="submission" date="2020-04" db="EMBL/GenBank/DDBJ databases">
        <title>Genome sequence for Sphingorhabdus sp. strain M1.</title>
        <authorList>
            <person name="Park S.-J."/>
        </authorList>
    </citation>
    <scope>NUCLEOTIDE SEQUENCE [LARGE SCALE GENOMIC DNA]</scope>
    <source>
        <strain evidence="13 14">JK6</strain>
    </source>
</reference>
<dbReference type="Pfam" id="PF21687">
    <property type="entry name" value="T2SSK_1st"/>
    <property type="match status" value="1"/>
</dbReference>
<evidence type="ECO:0000259" key="11">
    <source>
        <dbReference type="Pfam" id="PF03934"/>
    </source>
</evidence>
<dbReference type="Pfam" id="PF03934">
    <property type="entry name" value="T2SSK"/>
    <property type="match status" value="1"/>
</dbReference>
<evidence type="ECO:0000256" key="8">
    <source>
        <dbReference type="ARBA" id="ARBA00022989"/>
    </source>
</evidence>
<evidence type="ECO:0000256" key="5">
    <source>
        <dbReference type="ARBA" id="ARBA00022519"/>
    </source>
</evidence>
<dbReference type="GO" id="GO:0009306">
    <property type="term" value="P:protein secretion"/>
    <property type="evidence" value="ECO:0007669"/>
    <property type="project" value="InterPro"/>
</dbReference>
<dbReference type="NCBIfam" id="NF037980">
    <property type="entry name" value="T2SS_GspK"/>
    <property type="match status" value="1"/>
</dbReference>
<dbReference type="KEGG" id="phao:HF685_00080"/>
<dbReference type="InterPro" id="IPR038072">
    <property type="entry name" value="GspK_central_sf"/>
</dbReference>
<protein>
    <recommendedName>
        <fullName evidence="10">Type II secretion system protein K</fullName>
    </recommendedName>
</protein>
<dbReference type="InterPro" id="IPR049179">
    <property type="entry name" value="T2SSK_SAM-like_2nd"/>
</dbReference>
<dbReference type="SUPFAM" id="SSF54523">
    <property type="entry name" value="Pili subunits"/>
    <property type="match status" value="1"/>
</dbReference>
<evidence type="ECO:0000256" key="7">
    <source>
        <dbReference type="ARBA" id="ARBA00022927"/>
    </source>
</evidence>
<comment type="subcellular location">
    <subcellularLocation>
        <location evidence="1 10">Cell inner membrane</location>
    </subcellularLocation>
</comment>
<gene>
    <name evidence="13" type="primary">gspK</name>
    <name evidence="13" type="ORF">HF685_00080</name>
</gene>
<dbReference type="Gene3D" id="1.10.40.60">
    <property type="entry name" value="EpsJ-like"/>
    <property type="match status" value="2"/>
</dbReference>
<proteinExistence type="inferred from homology"/>
<dbReference type="RefSeq" id="WP_168817485.1">
    <property type="nucleotide sequence ID" value="NZ_CP051217.1"/>
</dbReference>
<evidence type="ECO:0000259" key="12">
    <source>
        <dbReference type="Pfam" id="PF21687"/>
    </source>
</evidence>
<comment type="similarity">
    <text evidence="2 10">Belongs to the GSP K family.</text>
</comment>
<evidence type="ECO:0000256" key="6">
    <source>
        <dbReference type="ARBA" id="ARBA00022692"/>
    </source>
</evidence>
<evidence type="ECO:0000256" key="1">
    <source>
        <dbReference type="ARBA" id="ARBA00004533"/>
    </source>
</evidence>
<dbReference type="InterPro" id="IPR045584">
    <property type="entry name" value="Pilin-like"/>
</dbReference>
<dbReference type="PANTHER" id="PTHR38831">
    <property type="entry name" value="TYPE II SECRETION SYSTEM PROTEIN K"/>
    <property type="match status" value="1"/>
</dbReference>
<dbReference type="PIRSF" id="PIRSF002786">
    <property type="entry name" value="XcpX"/>
    <property type="match status" value="1"/>
</dbReference>
<name>A0A6H2DHU5_9SPHN</name>
<keyword evidence="14" id="KW-1185">Reference proteome</keyword>
<evidence type="ECO:0000256" key="10">
    <source>
        <dbReference type="PIRNR" id="PIRNR002786"/>
    </source>
</evidence>
<keyword evidence="7" id="KW-0653">Protein transport</keyword>
<dbReference type="Gene3D" id="3.30.1300.30">
    <property type="entry name" value="GSPII I/J protein-like"/>
    <property type="match status" value="1"/>
</dbReference>
<keyword evidence="5 10" id="KW-0997">Cell inner membrane</keyword>
<dbReference type="EMBL" id="CP051217">
    <property type="protein sequence ID" value="QJB67904.1"/>
    <property type="molecule type" value="Genomic_DNA"/>
</dbReference>
<dbReference type="Proteomes" id="UP000501600">
    <property type="component" value="Chromosome"/>
</dbReference>
<dbReference type="PANTHER" id="PTHR38831:SF1">
    <property type="entry name" value="TYPE II SECRETION SYSTEM PROTEIN K-RELATED"/>
    <property type="match status" value="1"/>
</dbReference>
<evidence type="ECO:0000256" key="2">
    <source>
        <dbReference type="ARBA" id="ARBA00007246"/>
    </source>
</evidence>
<keyword evidence="6" id="KW-0812">Transmembrane</keyword>
<evidence type="ECO:0000256" key="4">
    <source>
        <dbReference type="ARBA" id="ARBA00022475"/>
    </source>
</evidence>
<feature type="domain" description="T2SS protein K second SAM-like" evidence="11">
    <location>
        <begin position="224"/>
        <end position="282"/>
    </location>
</feature>
<keyword evidence="4 10" id="KW-1003">Cell membrane</keyword>
<sequence length="331" mass="35514">MSNAPRIFPAKERGAALLTVLLLVAVIAVLAAHGIDRLAGATKLASNSRELSQAKSYLIAAESIGMNAAEDIVSVSPGRTTNFGGWNGKEQSFPVPGGIINAALSDGGNCFNINGLVRGQQEIWTANQQGVAQFARLMELLDVPGGDAADIAASVTDWIDSDNIASPTGAEDQYYQQLEQPYRTANALISDVSEIRAVKGVTPQIFEALAPWLCALPEAALSPININTLRPEQAILLAVLSNNGPDLVRTRQFLASRPANGYADLNDFWAQPFVAGFEATSEVQAQTKLTTRWFRLDMSVQMQSAYVAERALVDAGRKPARLVHRQRGDAL</sequence>
<evidence type="ECO:0000313" key="13">
    <source>
        <dbReference type="EMBL" id="QJB67904.1"/>
    </source>
</evidence>
<keyword evidence="8" id="KW-1133">Transmembrane helix</keyword>
<evidence type="ECO:0000256" key="3">
    <source>
        <dbReference type="ARBA" id="ARBA00022448"/>
    </source>
</evidence>
<dbReference type="AlphaFoldDB" id="A0A6H2DHU5"/>
<dbReference type="InterPro" id="IPR049031">
    <property type="entry name" value="T2SSK_SAM-like_1st"/>
</dbReference>
<dbReference type="GO" id="GO:0005886">
    <property type="term" value="C:plasma membrane"/>
    <property type="evidence" value="ECO:0007669"/>
    <property type="project" value="UniProtKB-SubCell"/>
</dbReference>
<feature type="domain" description="T2SS protein K first SAM-like" evidence="12">
    <location>
        <begin position="109"/>
        <end position="218"/>
    </location>
</feature>
<keyword evidence="9 10" id="KW-0472">Membrane</keyword>
<evidence type="ECO:0000313" key="14">
    <source>
        <dbReference type="Proteomes" id="UP000501600"/>
    </source>
</evidence>
<evidence type="ECO:0000256" key="9">
    <source>
        <dbReference type="ARBA" id="ARBA00023136"/>
    </source>
</evidence>
<dbReference type="SUPFAM" id="SSF158544">
    <property type="entry name" value="GspK insert domain-like"/>
    <property type="match status" value="2"/>
</dbReference>
<accession>A0A6H2DHU5</accession>
<organism evidence="13 14">
    <name type="scientific">Parasphingorhabdus halotolerans</name>
    <dbReference type="NCBI Taxonomy" id="2725558"/>
    <lineage>
        <taxon>Bacteria</taxon>
        <taxon>Pseudomonadati</taxon>
        <taxon>Pseudomonadota</taxon>
        <taxon>Alphaproteobacteria</taxon>
        <taxon>Sphingomonadales</taxon>
        <taxon>Sphingomonadaceae</taxon>
        <taxon>Parasphingorhabdus</taxon>
    </lineage>
</organism>
<keyword evidence="3 10" id="KW-0813">Transport</keyword>